<evidence type="ECO:0000313" key="14">
    <source>
        <dbReference type="EMBL" id="MEQ2439326.1"/>
    </source>
</evidence>
<evidence type="ECO:0000256" key="4">
    <source>
        <dbReference type="ARBA" id="ARBA00022695"/>
    </source>
</evidence>
<dbReference type="GO" id="GO:0003887">
    <property type="term" value="F:DNA-directed DNA polymerase activity"/>
    <property type="evidence" value="ECO:0007669"/>
    <property type="project" value="UniProtKB-EC"/>
</dbReference>
<dbReference type="Pfam" id="PF13177">
    <property type="entry name" value="DNA_pol3_delta2"/>
    <property type="match status" value="1"/>
</dbReference>
<dbReference type="Gene3D" id="1.20.272.10">
    <property type="match status" value="1"/>
</dbReference>
<evidence type="ECO:0000256" key="10">
    <source>
        <dbReference type="ARBA" id="ARBA00022932"/>
    </source>
</evidence>
<dbReference type="Pfam" id="PF22608">
    <property type="entry name" value="DNAX_ATPase_lid"/>
    <property type="match status" value="1"/>
</dbReference>
<evidence type="ECO:0000256" key="5">
    <source>
        <dbReference type="ARBA" id="ARBA00022705"/>
    </source>
</evidence>
<dbReference type="SUPFAM" id="SSF48019">
    <property type="entry name" value="post-AAA+ oligomerization domain-like"/>
    <property type="match status" value="1"/>
</dbReference>
<dbReference type="InterPro" id="IPR012763">
    <property type="entry name" value="DNA_pol_III_sug/sutau_N"/>
</dbReference>
<evidence type="ECO:0000256" key="3">
    <source>
        <dbReference type="ARBA" id="ARBA00022679"/>
    </source>
</evidence>
<keyword evidence="6" id="KW-0479">Metal-binding</keyword>
<comment type="caution">
    <text evidence="14">The sequence shown here is derived from an EMBL/GenBank/DDBJ whole genome shotgun (WGS) entry which is preliminary data.</text>
</comment>
<dbReference type="InterPro" id="IPR003593">
    <property type="entry name" value="AAA+_ATPase"/>
</dbReference>
<evidence type="ECO:0000256" key="7">
    <source>
        <dbReference type="ARBA" id="ARBA00022741"/>
    </source>
</evidence>
<dbReference type="PANTHER" id="PTHR11669">
    <property type="entry name" value="REPLICATION FACTOR C / DNA POLYMERASE III GAMMA-TAU SUBUNIT"/>
    <property type="match status" value="1"/>
</dbReference>
<comment type="similarity">
    <text evidence="1">Belongs to the DnaX/STICHEL family.</text>
</comment>
<evidence type="ECO:0000256" key="6">
    <source>
        <dbReference type="ARBA" id="ARBA00022723"/>
    </source>
</evidence>
<evidence type="ECO:0000256" key="9">
    <source>
        <dbReference type="ARBA" id="ARBA00022840"/>
    </source>
</evidence>
<dbReference type="InterPro" id="IPR008921">
    <property type="entry name" value="DNA_pol3_clamp-load_cplx_C"/>
</dbReference>
<dbReference type="InterPro" id="IPR050238">
    <property type="entry name" value="DNA_Rep/Repair_Clamp_Loader"/>
</dbReference>
<feature type="domain" description="AAA+ ATPase" evidence="13">
    <location>
        <begin position="36"/>
        <end position="178"/>
    </location>
</feature>
<evidence type="ECO:0000256" key="2">
    <source>
        <dbReference type="ARBA" id="ARBA00012417"/>
    </source>
</evidence>
<dbReference type="PANTHER" id="PTHR11669:SF0">
    <property type="entry name" value="PROTEIN STICHEL-LIKE 2"/>
    <property type="match status" value="1"/>
</dbReference>
<name>A0ABV1DWD1_9FIRM</name>
<dbReference type="EMBL" id="JBBMFD010000001">
    <property type="protein sequence ID" value="MEQ2439326.1"/>
    <property type="molecule type" value="Genomic_DNA"/>
</dbReference>
<dbReference type="CDD" id="cd18137">
    <property type="entry name" value="HLD_clamp_pol_III_gamma_tau"/>
    <property type="match status" value="1"/>
</dbReference>
<keyword evidence="5" id="KW-0235">DNA replication</keyword>
<dbReference type="SMART" id="SM00382">
    <property type="entry name" value="AAA"/>
    <property type="match status" value="1"/>
</dbReference>
<feature type="compositionally biased region" description="Low complexity" evidence="12">
    <location>
        <begin position="414"/>
        <end position="434"/>
    </location>
</feature>
<gene>
    <name evidence="14" type="primary">dnaX</name>
    <name evidence="14" type="ORF">WMO26_00625</name>
</gene>
<comment type="catalytic activity">
    <reaction evidence="11">
        <text>DNA(n) + a 2'-deoxyribonucleoside 5'-triphosphate = DNA(n+1) + diphosphate</text>
        <dbReference type="Rhea" id="RHEA:22508"/>
        <dbReference type="Rhea" id="RHEA-COMP:17339"/>
        <dbReference type="Rhea" id="RHEA-COMP:17340"/>
        <dbReference type="ChEBI" id="CHEBI:33019"/>
        <dbReference type="ChEBI" id="CHEBI:61560"/>
        <dbReference type="ChEBI" id="CHEBI:173112"/>
        <dbReference type="EC" id="2.7.7.7"/>
    </reaction>
</comment>
<keyword evidence="8" id="KW-0862">Zinc</keyword>
<keyword evidence="4 14" id="KW-0548">Nucleotidyltransferase</keyword>
<reference evidence="14 15" key="1">
    <citation type="submission" date="2024-03" db="EMBL/GenBank/DDBJ databases">
        <title>Human intestinal bacterial collection.</title>
        <authorList>
            <person name="Pauvert C."/>
            <person name="Hitch T.C.A."/>
            <person name="Clavel T."/>
        </authorList>
    </citation>
    <scope>NUCLEOTIDE SEQUENCE [LARGE SCALE GENOMIC DNA]</scope>
    <source>
        <strain evidence="14 15">CLA-JM-H44</strain>
    </source>
</reference>
<evidence type="ECO:0000256" key="8">
    <source>
        <dbReference type="ARBA" id="ARBA00022833"/>
    </source>
</evidence>
<dbReference type="RefSeq" id="WP_349217601.1">
    <property type="nucleotide sequence ID" value="NZ_JBBMFD010000001.1"/>
</dbReference>
<protein>
    <recommendedName>
        <fullName evidence="2">DNA-directed DNA polymerase</fullName>
        <ecNumber evidence="2">2.7.7.7</ecNumber>
    </recommendedName>
</protein>
<dbReference type="NCBIfam" id="NF004046">
    <property type="entry name" value="PRK05563.1"/>
    <property type="match status" value="1"/>
</dbReference>
<dbReference type="EC" id="2.7.7.7" evidence="2"/>
<dbReference type="InterPro" id="IPR022754">
    <property type="entry name" value="DNA_pol_III_gamma-3"/>
</dbReference>
<keyword evidence="7" id="KW-0547">Nucleotide-binding</keyword>
<organism evidence="14 15">
    <name type="scientific">Solibaculum intestinale</name>
    <dbReference type="NCBI Taxonomy" id="3133165"/>
    <lineage>
        <taxon>Bacteria</taxon>
        <taxon>Bacillati</taxon>
        <taxon>Bacillota</taxon>
        <taxon>Clostridia</taxon>
        <taxon>Eubacteriales</taxon>
        <taxon>Oscillospiraceae</taxon>
        <taxon>Solibaculum</taxon>
    </lineage>
</organism>
<proteinExistence type="inferred from homology"/>
<keyword evidence="3 14" id="KW-0808">Transferase</keyword>
<accession>A0ABV1DWD1</accession>
<evidence type="ECO:0000256" key="12">
    <source>
        <dbReference type="SAM" id="MobiDB-lite"/>
    </source>
</evidence>
<dbReference type="Proteomes" id="UP001489509">
    <property type="component" value="Unassembled WGS sequence"/>
</dbReference>
<sequence length="544" mass="58568">MYQVLYRKWRPAVFEDVVGQPQVTVTLRNEITSGRLGHAYLFTGSRGTGKTTCAKILAKAVNCLHPVNGDPCNECEICKGIDDGSILDVVEIDAASNNGVDNIRDLREEAAFTPAAAKYRVYIIDEAHMLSTGAFNALLKTLEEPPPYVLFILATTEVHKIPATILSRCQRFDFGRISPEEMAKRLEFVAKEEGVALTHDAALLLGRLADGALRDGLSLLDQCIGAGGTVTEEVVEKTAGLAGHDYLFELSDAVFAKDTSAALLLIDRLHQASQDMSRLCEELISHFRAMMLIKTMSDPKALLVCSQQELTRLQQAAQKTTLAGLLHILSTLQSALERLAYAPNRRVEMELTLIRMTSPELDASCDALLRRVKALETAVRTGQAVLPAVKEEELGSSAPAPAVEKSKEAPPAVPAAKVPSVSDAPAPTVSTAAAPPSPLPCWPEVLEELSSSAPPLRGALEGTSAYVAGTRVLIDAPNPFVLKLINEPGHKQALKTALFHQTGKRYSLGPYQREAAAAPEGSDPIEALLKQADSRGISVEISKE</sequence>
<dbReference type="Gene3D" id="1.10.8.60">
    <property type="match status" value="1"/>
</dbReference>
<evidence type="ECO:0000256" key="1">
    <source>
        <dbReference type="ARBA" id="ARBA00006360"/>
    </source>
</evidence>
<evidence type="ECO:0000259" key="13">
    <source>
        <dbReference type="SMART" id="SM00382"/>
    </source>
</evidence>
<dbReference type="CDD" id="cd00009">
    <property type="entry name" value="AAA"/>
    <property type="match status" value="1"/>
</dbReference>
<feature type="region of interest" description="Disordered" evidence="12">
    <location>
        <begin position="394"/>
        <end position="436"/>
    </location>
</feature>
<dbReference type="InterPro" id="IPR027417">
    <property type="entry name" value="P-loop_NTPase"/>
</dbReference>
<dbReference type="NCBIfam" id="TIGR02397">
    <property type="entry name" value="dnaX_nterm"/>
    <property type="match status" value="1"/>
</dbReference>
<keyword evidence="9" id="KW-0067">ATP-binding</keyword>
<dbReference type="SUPFAM" id="SSF52540">
    <property type="entry name" value="P-loop containing nucleoside triphosphate hydrolases"/>
    <property type="match status" value="1"/>
</dbReference>
<keyword evidence="10" id="KW-0239">DNA-directed DNA polymerase</keyword>
<dbReference type="Gene3D" id="3.40.50.300">
    <property type="entry name" value="P-loop containing nucleotide triphosphate hydrolases"/>
    <property type="match status" value="1"/>
</dbReference>
<evidence type="ECO:0000256" key="11">
    <source>
        <dbReference type="ARBA" id="ARBA00049244"/>
    </source>
</evidence>
<dbReference type="Pfam" id="PF12169">
    <property type="entry name" value="DNA_pol3_gamma3"/>
    <property type="match status" value="1"/>
</dbReference>
<evidence type="ECO:0000313" key="15">
    <source>
        <dbReference type="Proteomes" id="UP001489509"/>
    </source>
</evidence>
<keyword evidence="15" id="KW-1185">Reference proteome</keyword>
<dbReference type="InterPro" id="IPR045085">
    <property type="entry name" value="HLD_clamp_pol_III_gamma_tau"/>
</dbReference>